<dbReference type="PANTHER" id="PTHR22761:SF10">
    <property type="entry name" value="GH13992P"/>
    <property type="match status" value="1"/>
</dbReference>
<dbReference type="InterPro" id="IPR005024">
    <property type="entry name" value="Snf7_fam"/>
</dbReference>
<dbReference type="EMBL" id="JALLAZ020001614">
    <property type="protein sequence ID" value="KAL3771015.1"/>
    <property type="molecule type" value="Genomic_DNA"/>
</dbReference>
<evidence type="ECO:0000313" key="5">
    <source>
        <dbReference type="Proteomes" id="UP001530315"/>
    </source>
</evidence>
<organism evidence="4 5">
    <name type="scientific">Stephanodiscus triporus</name>
    <dbReference type="NCBI Taxonomy" id="2934178"/>
    <lineage>
        <taxon>Eukaryota</taxon>
        <taxon>Sar</taxon>
        <taxon>Stramenopiles</taxon>
        <taxon>Ochrophyta</taxon>
        <taxon>Bacillariophyta</taxon>
        <taxon>Coscinodiscophyceae</taxon>
        <taxon>Thalassiosirophycidae</taxon>
        <taxon>Stephanodiscales</taxon>
        <taxon>Stephanodiscaceae</taxon>
        <taxon>Stephanodiscus</taxon>
    </lineage>
</organism>
<keyword evidence="5" id="KW-1185">Reference proteome</keyword>
<proteinExistence type="inferred from homology"/>
<sequence length="186" mass="20600">MAKNDKKGALFSLKLKKMYKAELDKIANMKLTLETQMYEAELDKIANIKMTLETLVMNLESIVTDVEVLKLMDAGKQEMERMRKDTDIEKVDDLMDEIKEEMEAAAEISGALAQPIDPLLTDEDDLLAELEQLSADAALGAPVIKAQPEEEVFPTVPSKKLPAIANASEKEAEELAELEAELAGMM</sequence>
<evidence type="ECO:0000256" key="2">
    <source>
        <dbReference type="ARBA" id="ARBA00006190"/>
    </source>
</evidence>
<name>A0ABD3NE16_9STRA</name>
<gene>
    <name evidence="4" type="ORF">ACHAW5_002273</name>
</gene>
<dbReference type="Proteomes" id="UP001530315">
    <property type="component" value="Unassembled WGS sequence"/>
</dbReference>
<comment type="subcellular location">
    <subcellularLocation>
        <location evidence="1">Endosome</location>
    </subcellularLocation>
</comment>
<dbReference type="Gene3D" id="1.10.287.1060">
    <property type="entry name" value="ESAT-6-like"/>
    <property type="match status" value="1"/>
</dbReference>
<reference evidence="4 5" key="1">
    <citation type="submission" date="2024-10" db="EMBL/GenBank/DDBJ databases">
        <title>Updated reference genomes for cyclostephanoid diatoms.</title>
        <authorList>
            <person name="Roberts W.R."/>
            <person name="Alverson A.J."/>
        </authorList>
    </citation>
    <scope>NUCLEOTIDE SEQUENCE [LARGE SCALE GENOMIC DNA]</scope>
    <source>
        <strain evidence="4 5">AJA276-08</strain>
    </source>
</reference>
<dbReference type="GO" id="GO:0005768">
    <property type="term" value="C:endosome"/>
    <property type="evidence" value="ECO:0007669"/>
    <property type="project" value="UniProtKB-SubCell"/>
</dbReference>
<dbReference type="Gene3D" id="6.10.250.1710">
    <property type="match status" value="1"/>
</dbReference>
<dbReference type="Pfam" id="PF03357">
    <property type="entry name" value="Snf7"/>
    <property type="match status" value="1"/>
</dbReference>
<evidence type="ECO:0000256" key="3">
    <source>
        <dbReference type="ARBA" id="ARBA00022753"/>
    </source>
</evidence>
<evidence type="ECO:0000313" key="4">
    <source>
        <dbReference type="EMBL" id="KAL3771015.1"/>
    </source>
</evidence>
<evidence type="ECO:0000256" key="1">
    <source>
        <dbReference type="ARBA" id="ARBA00004177"/>
    </source>
</evidence>
<comment type="similarity">
    <text evidence="2">Belongs to the SNF7 family.</text>
</comment>
<dbReference type="PANTHER" id="PTHR22761">
    <property type="entry name" value="CHARGED MULTIVESICULAR BODY PROTEIN"/>
    <property type="match status" value="1"/>
</dbReference>
<dbReference type="GO" id="GO:0016192">
    <property type="term" value="P:vesicle-mediated transport"/>
    <property type="evidence" value="ECO:0007669"/>
    <property type="project" value="UniProtKB-ARBA"/>
</dbReference>
<accession>A0ABD3NE16</accession>
<protein>
    <submittedName>
        <fullName evidence="4">Uncharacterized protein</fullName>
    </submittedName>
</protein>
<keyword evidence="3" id="KW-0967">Endosome</keyword>
<dbReference type="AlphaFoldDB" id="A0ABD3NE16"/>
<comment type="caution">
    <text evidence="4">The sequence shown here is derived from an EMBL/GenBank/DDBJ whole genome shotgun (WGS) entry which is preliminary data.</text>
</comment>